<dbReference type="OrthoDB" id="9810174at2"/>
<name>A0A1I1EPS0_BREAD</name>
<dbReference type="RefSeq" id="WP_092319655.1">
    <property type="nucleotide sequence ID" value="NZ_FOKY01000015.1"/>
</dbReference>
<protein>
    <submittedName>
        <fullName evidence="2">Phage Tail Collar Domain</fullName>
    </submittedName>
</protein>
<dbReference type="AlphaFoldDB" id="A0A1I1EPS0"/>
<dbReference type="InterPro" id="IPR037053">
    <property type="entry name" value="Phage_tail_collar_dom_sf"/>
</dbReference>
<accession>A0A1I1EPS0</accession>
<sequence>MANLTKHHYYKGEIVSPENLNESFSYPDKIRNSIVSEILGHGIIHGFEVVKSSSMEVKVKPGLAYNRSGERLFLDKEKSVNLNDYLPTANTQTVSLGIKPVYLKTNPATNTEGKTVYTTWIPSVSVSVSSQLSSEYFVLASIHMDPQGIVSITPASRIFTLPLIDDICNPVGTVKAMMRKNPPSSSWLLMDGRQLPKEKYPELYALFSEEIPSLIVNDTTLKLPDMTDRGRFLRQAPAGTDINVMQDCKVQNHAHDLTIGSHSHGITDFPRYGSAYYGKLNGFREYGQYKQTESVDLGTKRSSYPVEGGAEETRPYSLTINYFIKVR</sequence>
<organism evidence="2 3">
    <name type="scientific">Brevinema andersonii</name>
    <dbReference type="NCBI Taxonomy" id="34097"/>
    <lineage>
        <taxon>Bacteria</taxon>
        <taxon>Pseudomonadati</taxon>
        <taxon>Spirochaetota</taxon>
        <taxon>Spirochaetia</taxon>
        <taxon>Brevinematales</taxon>
        <taxon>Brevinemataceae</taxon>
        <taxon>Brevinema</taxon>
    </lineage>
</organism>
<gene>
    <name evidence="2" type="ORF">SAMN02745150_01199</name>
</gene>
<reference evidence="3" key="1">
    <citation type="submission" date="2016-10" db="EMBL/GenBank/DDBJ databases">
        <authorList>
            <person name="Varghese N."/>
            <person name="Submissions S."/>
        </authorList>
    </citation>
    <scope>NUCLEOTIDE SEQUENCE [LARGE SCALE GENOMIC DNA]</scope>
    <source>
        <strain evidence="3">ATCC 43811</strain>
    </source>
</reference>
<evidence type="ECO:0000259" key="1">
    <source>
        <dbReference type="Pfam" id="PF07484"/>
    </source>
</evidence>
<evidence type="ECO:0000313" key="2">
    <source>
        <dbReference type="EMBL" id="SFB88686.1"/>
    </source>
</evidence>
<dbReference type="EMBL" id="FOKY01000015">
    <property type="protein sequence ID" value="SFB88686.1"/>
    <property type="molecule type" value="Genomic_DNA"/>
</dbReference>
<evidence type="ECO:0000313" key="3">
    <source>
        <dbReference type="Proteomes" id="UP000240042"/>
    </source>
</evidence>
<dbReference type="SUPFAM" id="SSF88874">
    <property type="entry name" value="Receptor-binding domain of short tail fibre protein gp12"/>
    <property type="match status" value="1"/>
</dbReference>
<dbReference type="STRING" id="34097.SAMN02745150_01199"/>
<feature type="domain" description="Phage tail collar" evidence="1">
    <location>
        <begin position="177"/>
        <end position="229"/>
    </location>
</feature>
<dbReference type="Pfam" id="PF07484">
    <property type="entry name" value="Collar"/>
    <property type="match status" value="1"/>
</dbReference>
<dbReference type="Proteomes" id="UP000240042">
    <property type="component" value="Unassembled WGS sequence"/>
</dbReference>
<keyword evidence="3" id="KW-1185">Reference proteome</keyword>
<proteinExistence type="predicted"/>
<dbReference type="Gene3D" id="3.90.1340.10">
    <property type="entry name" value="Phage tail collar domain"/>
    <property type="match status" value="1"/>
</dbReference>
<dbReference type="InterPro" id="IPR011083">
    <property type="entry name" value="Phage_tail_collar_dom"/>
</dbReference>